<proteinExistence type="predicted"/>
<reference evidence="1" key="1">
    <citation type="journal article" date="2015" name="Nature">
        <title>Complex archaea that bridge the gap between prokaryotes and eukaryotes.</title>
        <authorList>
            <person name="Spang A."/>
            <person name="Saw J.H."/>
            <person name="Jorgensen S.L."/>
            <person name="Zaremba-Niedzwiedzka K."/>
            <person name="Martijn J."/>
            <person name="Lind A.E."/>
            <person name="van Eijk R."/>
            <person name="Schleper C."/>
            <person name="Guy L."/>
            <person name="Ettema T.J."/>
        </authorList>
    </citation>
    <scope>NUCLEOTIDE SEQUENCE</scope>
</reference>
<sequence length="57" mass="6938">MKNMRQIAENILEGLNNLDHKSNTIEKLNYSYKNQQIEIILIRLRLLEINERERNKK</sequence>
<accession>A0A0F8YDQ3</accession>
<dbReference type="AlphaFoldDB" id="A0A0F8YDQ3"/>
<dbReference type="EMBL" id="LAZR01057553">
    <property type="protein sequence ID" value="KKK71830.1"/>
    <property type="molecule type" value="Genomic_DNA"/>
</dbReference>
<gene>
    <name evidence="1" type="ORF">LCGC14_2909960</name>
</gene>
<comment type="caution">
    <text evidence="1">The sequence shown here is derived from an EMBL/GenBank/DDBJ whole genome shotgun (WGS) entry which is preliminary data.</text>
</comment>
<protein>
    <submittedName>
        <fullName evidence="1">Uncharacterized protein</fullName>
    </submittedName>
</protein>
<organism evidence="1">
    <name type="scientific">marine sediment metagenome</name>
    <dbReference type="NCBI Taxonomy" id="412755"/>
    <lineage>
        <taxon>unclassified sequences</taxon>
        <taxon>metagenomes</taxon>
        <taxon>ecological metagenomes</taxon>
    </lineage>
</organism>
<name>A0A0F8YDQ3_9ZZZZ</name>
<evidence type="ECO:0000313" key="1">
    <source>
        <dbReference type="EMBL" id="KKK71830.1"/>
    </source>
</evidence>